<dbReference type="SUPFAM" id="SSF48452">
    <property type="entry name" value="TPR-like"/>
    <property type="match status" value="1"/>
</dbReference>
<dbReference type="Gene3D" id="1.25.40.10">
    <property type="entry name" value="Tetratricopeptide repeat domain"/>
    <property type="match status" value="2"/>
</dbReference>
<feature type="domain" description="EF-hand" evidence="7">
    <location>
        <begin position="63"/>
        <end position="98"/>
    </location>
</feature>
<keyword evidence="3" id="KW-0455">Luminescence</keyword>
<evidence type="ECO:0000256" key="1">
    <source>
        <dbReference type="ARBA" id="ARBA00007828"/>
    </source>
</evidence>
<evidence type="ECO:0000256" key="5">
    <source>
        <dbReference type="PROSITE-ProRule" id="PRU00339"/>
    </source>
</evidence>
<dbReference type="OrthoDB" id="428342at2759"/>
<name>A0A7M5WZV7_9CNID</name>
<dbReference type="InterPro" id="IPR011990">
    <property type="entry name" value="TPR-like_helical_dom_sf"/>
</dbReference>
<evidence type="ECO:0000256" key="3">
    <source>
        <dbReference type="ARBA" id="ARBA00023223"/>
    </source>
</evidence>
<dbReference type="SMART" id="SM00054">
    <property type="entry name" value="EFh"/>
    <property type="match status" value="3"/>
</dbReference>
<organism evidence="8 9">
    <name type="scientific">Clytia hemisphaerica</name>
    <dbReference type="NCBI Taxonomy" id="252671"/>
    <lineage>
        <taxon>Eukaryota</taxon>
        <taxon>Metazoa</taxon>
        <taxon>Cnidaria</taxon>
        <taxon>Hydrozoa</taxon>
        <taxon>Hydroidolina</taxon>
        <taxon>Leptothecata</taxon>
        <taxon>Obeliida</taxon>
        <taxon>Clytiidae</taxon>
        <taxon>Clytia</taxon>
    </lineage>
</organism>
<dbReference type="EnsemblMetazoa" id="CLYHEMT015728.2">
    <property type="protein sequence ID" value="CLYHEMP015728.2"/>
    <property type="gene ID" value="CLYHEMG015728"/>
</dbReference>
<protein>
    <recommendedName>
        <fullName evidence="7">EF-hand domain-containing protein</fullName>
    </recommendedName>
</protein>
<feature type="domain" description="EF-hand" evidence="7">
    <location>
        <begin position="99"/>
        <end position="134"/>
    </location>
</feature>
<evidence type="ECO:0000259" key="7">
    <source>
        <dbReference type="PROSITE" id="PS50222"/>
    </source>
</evidence>
<dbReference type="Gene3D" id="1.10.238.10">
    <property type="entry name" value="EF-hand"/>
    <property type="match status" value="1"/>
</dbReference>
<evidence type="ECO:0000256" key="4">
    <source>
        <dbReference type="ARBA" id="ARBA00023262"/>
    </source>
</evidence>
<dbReference type="GO" id="GO:0008218">
    <property type="term" value="P:bioluminescence"/>
    <property type="evidence" value="ECO:0007669"/>
    <property type="project" value="UniProtKB-KW"/>
</dbReference>
<dbReference type="InterPro" id="IPR019734">
    <property type="entry name" value="TPR_rpt"/>
</dbReference>
<keyword evidence="2" id="KW-0106">Calcium</keyword>
<keyword evidence="9" id="KW-1185">Reference proteome</keyword>
<dbReference type="AlphaFoldDB" id="A0A7M5WZV7"/>
<feature type="compositionally biased region" description="Polar residues" evidence="6">
    <location>
        <begin position="300"/>
        <end position="310"/>
    </location>
</feature>
<dbReference type="PROSITE" id="PS00018">
    <property type="entry name" value="EF_HAND_1"/>
    <property type="match status" value="2"/>
</dbReference>
<feature type="repeat" description="TPR" evidence="5">
    <location>
        <begin position="750"/>
        <end position="783"/>
    </location>
</feature>
<feature type="repeat" description="TPR" evidence="5">
    <location>
        <begin position="785"/>
        <end position="818"/>
    </location>
</feature>
<dbReference type="GO" id="GO:0005509">
    <property type="term" value="F:calcium ion binding"/>
    <property type="evidence" value="ECO:0007669"/>
    <property type="project" value="InterPro"/>
</dbReference>
<dbReference type="Proteomes" id="UP000594262">
    <property type="component" value="Unplaced"/>
</dbReference>
<feature type="compositionally biased region" description="Low complexity" evidence="6">
    <location>
        <begin position="415"/>
        <end position="453"/>
    </location>
</feature>
<dbReference type="PROSITE" id="PS50005">
    <property type="entry name" value="TPR"/>
    <property type="match status" value="2"/>
</dbReference>
<reference evidence="8" key="1">
    <citation type="submission" date="2021-01" db="UniProtKB">
        <authorList>
            <consortium name="EnsemblMetazoa"/>
        </authorList>
    </citation>
    <scope>IDENTIFICATION</scope>
</reference>
<feature type="region of interest" description="Disordered" evidence="6">
    <location>
        <begin position="409"/>
        <end position="461"/>
    </location>
</feature>
<dbReference type="SUPFAM" id="SSF47473">
    <property type="entry name" value="EF-hand"/>
    <property type="match status" value="1"/>
</dbReference>
<dbReference type="Pfam" id="PF00036">
    <property type="entry name" value="EF-hand_1"/>
    <property type="match status" value="1"/>
</dbReference>
<evidence type="ECO:0000313" key="9">
    <source>
        <dbReference type="Proteomes" id="UP000594262"/>
    </source>
</evidence>
<dbReference type="EnsemblMetazoa" id="CLYHEMT015728.1">
    <property type="protein sequence ID" value="CLYHEMP015728.1"/>
    <property type="gene ID" value="CLYHEMG015728"/>
</dbReference>
<evidence type="ECO:0000256" key="6">
    <source>
        <dbReference type="SAM" id="MobiDB-lite"/>
    </source>
</evidence>
<dbReference type="InterPro" id="IPR018247">
    <property type="entry name" value="EF_Hand_1_Ca_BS"/>
</dbReference>
<evidence type="ECO:0000256" key="2">
    <source>
        <dbReference type="ARBA" id="ARBA00022837"/>
    </source>
</evidence>
<dbReference type="SMART" id="SM00028">
    <property type="entry name" value="TPR"/>
    <property type="match status" value="3"/>
</dbReference>
<dbReference type="CDD" id="cd00051">
    <property type="entry name" value="EFh"/>
    <property type="match status" value="1"/>
</dbReference>
<keyword evidence="4" id="KW-0599">Photoprotein</keyword>
<dbReference type="InterPro" id="IPR011992">
    <property type="entry name" value="EF-hand-dom_pair"/>
</dbReference>
<dbReference type="RefSeq" id="XP_066919383.1">
    <property type="nucleotide sequence ID" value="XM_067063282.1"/>
</dbReference>
<dbReference type="PANTHER" id="PTHR21581:SF6">
    <property type="entry name" value="TRAFFICKING PROTEIN PARTICLE COMPLEX SUBUNIT 12"/>
    <property type="match status" value="1"/>
</dbReference>
<dbReference type="PROSITE" id="PS50222">
    <property type="entry name" value="EF_HAND_2"/>
    <property type="match status" value="3"/>
</dbReference>
<dbReference type="GO" id="GO:0030008">
    <property type="term" value="C:TRAPP complex"/>
    <property type="evidence" value="ECO:0007669"/>
    <property type="project" value="TreeGrafter"/>
</dbReference>
<dbReference type="RefSeq" id="XP_066919382.1">
    <property type="nucleotide sequence ID" value="XM_067063281.1"/>
</dbReference>
<dbReference type="GeneID" id="136806692"/>
<keyword evidence="5" id="KW-0802">TPR repeat</keyword>
<dbReference type="GO" id="GO:0005794">
    <property type="term" value="C:Golgi apparatus"/>
    <property type="evidence" value="ECO:0007669"/>
    <property type="project" value="TreeGrafter"/>
</dbReference>
<dbReference type="Pfam" id="PF13181">
    <property type="entry name" value="TPR_8"/>
    <property type="match status" value="2"/>
</dbReference>
<sequence>MGQGTSSETDAKLKALVSKLSKLEIKDIEAVFMELSTTTDEGQFVIQQPSWLNRDKFAEIFGLNDLIVEQLFQTFDRDKNGIIDLQEFVTGMALCLHGGIKEKCHLLFKIFNLNGDEGISREELSTVLTSCLMSANTLLQSTLKTEGLSAFESQLADQTGAAVMLNVVVDKIVKEAFDTCDVSNTGKLEIDEFAKWVHKNPKLMNNIFVLQCPKPTPSPIKSSESSFSVLTMAGQDENIPEENSKTKIEMARSVSQITEESTKSLLELSQETNTPTTAGDLFKETSQPSADGADFFDTLGSHNETPSQAPAGQLPRPASELFLSSGNENSNIDGLQHSTSHNDLASLKQQPAISHLQNAESMQSIALSRDSLAPDSHNASQELGTSTENITSLVPQHHTEPTIQLHQENQQQTLPQVDPSSYQQQQQSPTQAQQQPPIQPPQTTMQTQYQQQQKTDHSQSFDNPALALETEVNNEVFPEQPAVIQNTILDNSQVYNDKLVDPAQEQRRRGCSFWQPSTNTERLLQQYKQGAIPEMNVLTSPSVLVENLMGDPVKDLVRKYLGEQEANKRPTLMANQVEMNENGLRRLLAAGCWRAAVDFTTKYLTAHGQGLVSMGQNQRSNLSPSILQIWFVRIALLVKLRMFSSAEAELNAFKEFDAPDLYYQYYPELYQGKKKGSIVPFSLRLIHAELPQHNGRPNVALDRLYALLEKVDQVLGHLEQGLSEDGTQWPETQDENEMKGLADLWKLRRLRLHYAIGNCFSTMKEYILAIELYEECANLQPENEIAILSGIGRIYLQLGDLRSAQKYFTKVEVLTKDSTNVKLNNMVTMNSGYHALANGKYNDSYQFFTTAMKNDADNFTACNNAAVCLLFLGMVKEASNLLENMVWRSPNRSLHEDILFNLNTVYELETSRALQKKHKILDLVCQHKGDGFNTQCLKLS</sequence>
<feature type="compositionally biased region" description="Polar residues" evidence="6">
    <location>
        <begin position="322"/>
        <end position="339"/>
    </location>
</feature>
<dbReference type="InterPro" id="IPR002048">
    <property type="entry name" value="EF_hand_dom"/>
</dbReference>
<proteinExistence type="inferred from homology"/>
<dbReference type="RefSeq" id="XP_066919384.1">
    <property type="nucleotide sequence ID" value="XM_067063283.1"/>
</dbReference>
<accession>A0A7M5WZV7</accession>
<feature type="domain" description="EF-hand" evidence="7">
    <location>
        <begin position="168"/>
        <end position="203"/>
    </location>
</feature>
<evidence type="ECO:0000313" key="8">
    <source>
        <dbReference type="EnsemblMetazoa" id="CLYHEMP015728.1"/>
    </source>
</evidence>
<feature type="region of interest" description="Disordered" evidence="6">
    <location>
        <begin position="270"/>
        <end position="339"/>
    </location>
</feature>
<dbReference type="PANTHER" id="PTHR21581">
    <property type="entry name" value="D-ALANYL-D-ALANINE CARBOXYPEPTIDASE"/>
    <property type="match status" value="1"/>
</dbReference>
<comment type="similarity">
    <text evidence="1">Belongs to the aequorin family.</text>
</comment>